<evidence type="ECO:0000256" key="2">
    <source>
        <dbReference type="SAM" id="MobiDB-lite"/>
    </source>
</evidence>
<reference evidence="3 4" key="1">
    <citation type="submission" date="2014-01" db="EMBL/GenBank/DDBJ databases">
        <authorList>
            <person name="Dobos K."/>
            <person name="Lenaerts A."/>
            <person name="Ordway D."/>
            <person name="DeGroote M.A."/>
            <person name="Parker T."/>
            <person name="Sizemore C."/>
            <person name="Tallon L.J."/>
            <person name="Sadzewicz L.K."/>
            <person name="Sengamalay N."/>
            <person name="Fraser C.M."/>
            <person name="Hine E."/>
            <person name="Shefchek K.A."/>
            <person name="Das S.P."/>
            <person name="Tettelin H."/>
        </authorList>
    </citation>
    <scope>NUCLEOTIDE SEQUENCE [LARGE SCALE GENOMIC DNA]</scope>
    <source>
        <strain evidence="3 4">Harvey</strain>
    </source>
</reference>
<dbReference type="PANTHER" id="PTHR48207:SF3">
    <property type="entry name" value="SUCCINATE--HYDROXYMETHYLGLUTARATE COA-TRANSFERASE"/>
    <property type="match status" value="1"/>
</dbReference>
<dbReference type="InterPro" id="IPR050483">
    <property type="entry name" value="CoA-transferase_III_domain"/>
</dbReference>
<evidence type="ECO:0000313" key="3">
    <source>
        <dbReference type="EMBL" id="EUA92878.1"/>
    </source>
</evidence>
<gene>
    <name evidence="3" type="ORF">I551_0587</name>
</gene>
<evidence type="ECO:0000256" key="1">
    <source>
        <dbReference type="ARBA" id="ARBA00022679"/>
    </source>
</evidence>
<dbReference type="SUPFAM" id="SSF89796">
    <property type="entry name" value="CoA-transferase family III (CaiB/BaiF)"/>
    <property type="match status" value="1"/>
</dbReference>
<organism evidence="3 4">
    <name type="scientific">Mycobacterium ulcerans str. Harvey</name>
    <dbReference type="NCBI Taxonomy" id="1299332"/>
    <lineage>
        <taxon>Bacteria</taxon>
        <taxon>Bacillati</taxon>
        <taxon>Actinomycetota</taxon>
        <taxon>Actinomycetes</taxon>
        <taxon>Mycobacteriales</taxon>
        <taxon>Mycobacteriaceae</taxon>
        <taxon>Mycobacterium</taxon>
        <taxon>Mycobacterium ulcerans group</taxon>
    </lineage>
</organism>
<sequence length="292" mass="31606">MLDLTTFWAGPSCTHLLAMLGAEVIHVESTRRPDGTRLIAGVPVTEDQWWEKSPIFVALNTNKKGGTLDLGDSRGREVLHRLIATCDVIAENFTPRVMDQLGLDFTTVQSIRSDAILLRMPGFGLDGPWRDNPAFAYVIESAAGISWMTGYPDLTPYEPYSVGDPNAGVHAANALLLALEHRRRTGRGVLVEAAMVDAALNIAAEQVIEYSAYGRLLERAGNRGPPLCRKTSTAALTSTSSAAWTAGLPLRSRLTSTGSSWVLRSDHPHGRPNHAWPQRPAGAPTKTSLTTT</sequence>
<dbReference type="Proteomes" id="UP000020681">
    <property type="component" value="Unassembled WGS sequence"/>
</dbReference>
<protein>
    <submittedName>
        <fullName evidence="3">CoA-transferase III family protein</fullName>
    </submittedName>
</protein>
<dbReference type="Gene3D" id="3.40.50.10540">
    <property type="entry name" value="Crotonobetainyl-coa:carnitine coa-transferase, domain 1"/>
    <property type="match status" value="1"/>
</dbReference>
<comment type="caution">
    <text evidence="3">The sequence shown here is derived from an EMBL/GenBank/DDBJ whole genome shotgun (WGS) entry which is preliminary data.</text>
</comment>
<feature type="region of interest" description="Disordered" evidence="2">
    <location>
        <begin position="261"/>
        <end position="292"/>
    </location>
</feature>
<dbReference type="PANTHER" id="PTHR48207">
    <property type="entry name" value="SUCCINATE--HYDROXYMETHYLGLUTARATE COA-TRANSFERASE"/>
    <property type="match status" value="1"/>
</dbReference>
<keyword evidence="4" id="KW-1185">Reference proteome</keyword>
<dbReference type="InterPro" id="IPR023606">
    <property type="entry name" value="CoA-Trfase_III_dom_1_sf"/>
</dbReference>
<name>A0ABN0R721_MYCUL</name>
<accession>A0ABN0R721</accession>
<keyword evidence="1" id="KW-0808">Transferase</keyword>
<dbReference type="Pfam" id="PF02515">
    <property type="entry name" value="CoA_transf_3"/>
    <property type="match status" value="1"/>
</dbReference>
<proteinExistence type="predicted"/>
<dbReference type="EMBL" id="JAOL01000070">
    <property type="protein sequence ID" value="EUA92878.1"/>
    <property type="molecule type" value="Genomic_DNA"/>
</dbReference>
<dbReference type="InterPro" id="IPR003673">
    <property type="entry name" value="CoA-Trfase_fam_III"/>
</dbReference>
<evidence type="ECO:0000313" key="4">
    <source>
        <dbReference type="Proteomes" id="UP000020681"/>
    </source>
</evidence>